<feature type="compositionally biased region" description="Basic and acidic residues" evidence="5">
    <location>
        <begin position="1"/>
        <end position="15"/>
    </location>
</feature>
<dbReference type="PROSITE" id="PS51005">
    <property type="entry name" value="NAC"/>
    <property type="match status" value="1"/>
</dbReference>
<dbReference type="InterPro" id="IPR003441">
    <property type="entry name" value="NAC-dom"/>
</dbReference>
<dbReference type="GO" id="GO:0003677">
    <property type="term" value="F:DNA binding"/>
    <property type="evidence" value="ECO:0007669"/>
    <property type="project" value="UniProtKB-KW"/>
</dbReference>
<keyword evidence="2" id="KW-0238">DNA-binding</keyword>
<keyword evidence="4" id="KW-0539">Nucleus</keyword>
<evidence type="ECO:0000256" key="2">
    <source>
        <dbReference type="ARBA" id="ARBA00023125"/>
    </source>
</evidence>
<dbReference type="STRING" id="35608.A0A2U1KHN6"/>
<evidence type="ECO:0000313" key="7">
    <source>
        <dbReference type="EMBL" id="PWA36143.1"/>
    </source>
</evidence>
<comment type="caution">
    <text evidence="7">The sequence shown here is derived from an EMBL/GenBank/DDBJ whole genome shotgun (WGS) entry which is preliminary data.</text>
</comment>
<dbReference type="SUPFAM" id="SSF101941">
    <property type="entry name" value="NAC domain"/>
    <property type="match status" value="1"/>
</dbReference>
<keyword evidence="1" id="KW-0805">Transcription regulation</keyword>
<evidence type="ECO:0000259" key="6">
    <source>
        <dbReference type="PROSITE" id="PS51005"/>
    </source>
</evidence>
<dbReference type="Proteomes" id="UP000245207">
    <property type="component" value="Unassembled WGS sequence"/>
</dbReference>
<feature type="region of interest" description="Disordered" evidence="5">
    <location>
        <begin position="1"/>
        <end position="22"/>
    </location>
</feature>
<dbReference type="GO" id="GO:0006355">
    <property type="term" value="P:regulation of DNA-templated transcription"/>
    <property type="evidence" value="ECO:0007669"/>
    <property type="project" value="InterPro"/>
</dbReference>
<organism evidence="7 8">
    <name type="scientific">Artemisia annua</name>
    <name type="common">Sweet wormwood</name>
    <dbReference type="NCBI Taxonomy" id="35608"/>
    <lineage>
        <taxon>Eukaryota</taxon>
        <taxon>Viridiplantae</taxon>
        <taxon>Streptophyta</taxon>
        <taxon>Embryophyta</taxon>
        <taxon>Tracheophyta</taxon>
        <taxon>Spermatophyta</taxon>
        <taxon>Magnoliopsida</taxon>
        <taxon>eudicotyledons</taxon>
        <taxon>Gunneridae</taxon>
        <taxon>Pentapetalae</taxon>
        <taxon>asterids</taxon>
        <taxon>campanulids</taxon>
        <taxon>Asterales</taxon>
        <taxon>Asteraceae</taxon>
        <taxon>Asteroideae</taxon>
        <taxon>Anthemideae</taxon>
        <taxon>Artemisiinae</taxon>
        <taxon>Artemisia</taxon>
    </lineage>
</organism>
<evidence type="ECO:0000313" key="8">
    <source>
        <dbReference type="Proteomes" id="UP000245207"/>
    </source>
</evidence>
<evidence type="ECO:0000256" key="4">
    <source>
        <dbReference type="ARBA" id="ARBA00023242"/>
    </source>
</evidence>
<evidence type="ECO:0000256" key="3">
    <source>
        <dbReference type="ARBA" id="ARBA00023163"/>
    </source>
</evidence>
<dbReference type="InterPro" id="IPR036093">
    <property type="entry name" value="NAC_dom_sf"/>
</dbReference>
<dbReference type="Gene3D" id="2.170.150.80">
    <property type="entry name" value="NAC domain"/>
    <property type="match status" value="1"/>
</dbReference>
<dbReference type="PANTHER" id="PTHR31719">
    <property type="entry name" value="NAC TRANSCRIPTION FACTOR 56"/>
    <property type="match status" value="1"/>
</dbReference>
<keyword evidence="8" id="KW-1185">Reference proteome</keyword>
<keyword evidence="3" id="KW-0804">Transcription</keyword>
<evidence type="ECO:0000256" key="1">
    <source>
        <dbReference type="ARBA" id="ARBA00023015"/>
    </source>
</evidence>
<gene>
    <name evidence="7" type="ORF">CTI12_AA602820</name>
</gene>
<proteinExistence type="predicted"/>
<accession>A0A2U1KHN6</accession>
<evidence type="ECO:0000256" key="5">
    <source>
        <dbReference type="SAM" id="MobiDB-lite"/>
    </source>
</evidence>
<protein>
    <submittedName>
        <fullName evidence="7">NAC domain-containing protein</fullName>
    </submittedName>
</protein>
<sequence length="186" mass="22020">MTPRERVCPNGDRPKRTTKNGFWKTGNSKAEVCDVTKRRLGYKRNLAFFDEKKRKTAWLMTEYTTTDPNLPVGNGTKQYRYELVGGKCSGITRPQVYRSVEAPLKIHPMHIKEMIRFFIVAHAKLPHKDESVLFQHSMEGGCYNSRVRHQWHHRYFQITLVTGITWEVKTTGLRWRALEFFRRIKY</sequence>
<dbReference type="EMBL" id="PKPP01018714">
    <property type="protein sequence ID" value="PWA36143.1"/>
    <property type="molecule type" value="Genomic_DNA"/>
</dbReference>
<dbReference type="Pfam" id="PF02365">
    <property type="entry name" value="NAM"/>
    <property type="match status" value="1"/>
</dbReference>
<dbReference type="PANTHER" id="PTHR31719:SF179">
    <property type="entry name" value="OS08G0148400 PROTEIN"/>
    <property type="match status" value="1"/>
</dbReference>
<reference evidence="7 8" key="1">
    <citation type="journal article" date="2018" name="Mol. Plant">
        <title>The genome of Artemisia annua provides insight into the evolution of Asteraceae family and artemisinin biosynthesis.</title>
        <authorList>
            <person name="Shen Q."/>
            <person name="Zhang L."/>
            <person name="Liao Z."/>
            <person name="Wang S."/>
            <person name="Yan T."/>
            <person name="Shi P."/>
            <person name="Liu M."/>
            <person name="Fu X."/>
            <person name="Pan Q."/>
            <person name="Wang Y."/>
            <person name="Lv Z."/>
            <person name="Lu X."/>
            <person name="Zhang F."/>
            <person name="Jiang W."/>
            <person name="Ma Y."/>
            <person name="Chen M."/>
            <person name="Hao X."/>
            <person name="Li L."/>
            <person name="Tang Y."/>
            <person name="Lv G."/>
            <person name="Zhou Y."/>
            <person name="Sun X."/>
            <person name="Brodelius P.E."/>
            <person name="Rose J.K.C."/>
            <person name="Tang K."/>
        </authorList>
    </citation>
    <scope>NUCLEOTIDE SEQUENCE [LARGE SCALE GENOMIC DNA]</scope>
    <source>
        <strain evidence="8">cv. Huhao1</strain>
        <tissue evidence="7">Leaf</tissue>
    </source>
</reference>
<name>A0A2U1KHN6_ARTAN</name>
<feature type="domain" description="NAC" evidence="6">
    <location>
        <begin position="1"/>
        <end position="87"/>
    </location>
</feature>
<dbReference type="AlphaFoldDB" id="A0A2U1KHN6"/>